<dbReference type="Proteomes" id="UP000542210">
    <property type="component" value="Unassembled WGS sequence"/>
</dbReference>
<gene>
    <name evidence="1" type="ORF">BJ982_001223</name>
</gene>
<comment type="caution">
    <text evidence="1">The sequence shown here is derived from an EMBL/GenBank/DDBJ whole genome shotgun (WGS) entry which is preliminary data.</text>
</comment>
<name>A0A7W7D488_9ACTN</name>
<reference evidence="1 2" key="1">
    <citation type="submission" date="2020-08" db="EMBL/GenBank/DDBJ databases">
        <title>Sequencing the genomes of 1000 actinobacteria strains.</title>
        <authorList>
            <person name="Klenk H.-P."/>
        </authorList>
    </citation>
    <scope>NUCLEOTIDE SEQUENCE [LARGE SCALE GENOMIC DNA]</scope>
    <source>
        <strain evidence="1 2">DSM 45784</strain>
    </source>
</reference>
<protein>
    <submittedName>
        <fullName evidence="1">Uncharacterized protein</fullName>
    </submittedName>
</protein>
<evidence type="ECO:0000313" key="2">
    <source>
        <dbReference type="Proteomes" id="UP000542210"/>
    </source>
</evidence>
<accession>A0A7W7D488</accession>
<dbReference type="AlphaFoldDB" id="A0A7W7D488"/>
<sequence length="54" mass="5775">MGRISVVTATESNRPIIDLPLTVGLLPRPGEFLIAEALVAARREGHHDTEGAPE</sequence>
<organism evidence="1 2">
    <name type="scientific">Sphaerisporangium siamense</name>
    <dbReference type="NCBI Taxonomy" id="795645"/>
    <lineage>
        <taxon>Bacteria</taxon>
        <taxon>Bacillati</taxon>
        <taxon>Actinomycetota</taxon>
        <taxon>Actinomycetes</taxon>
        <taxon>Streptosporangiales</taxon>
        <taxon>Streptosporangiaceae</taxon>
        <taxon>Sphaerisporangium</taxon>
    </lineage>
</organism>
<dbReference type="EMBL" id="JACHND010000001">
    <property type="protein sequence ID" value="MBB4699679.1"/>
    <property type="molecule type" value="Genomic_DNA"/>
</dbReference>
<evidence type="ECO:0000313" key="1">
    <source>
        <dbReference type="EMBL" id="MBB4699679.1"/>
    </source>
</evidence>
<proteinExistence type="predicted"/>
<keyword evidence="2" id="KW-1185">Reference proteome</keyword>
<dbReference type="RefSeq" id="WP_184877385.1">
    <property type="nucleotide sequence ID" value="NZ_JACHND010000001.1"/>
</dbReference>